<reference evidence="1 2" key="1">
    <citation type="submission" date="2014-01" db="EMBL/GenBank/DDBJ databases">
        <authorList>
            <person name="Dobos K."/>
            <person name="Lenaerts A."/>
            <person name="Ordway D."/>
            <person name="DeGroote M.A."/>
            <person name="Parker T."/>
            <person name="Sizemore C."/>
            <person name="Tallon L.J."/>
            <person name="Sadzewicz L.K."/>
            <person name="Sengamalay N."/>
            <person name="Fraser C.M."/>
            <person name="Hine E."/>
            <person name="Shefchek K.A."/>
            <person name="Das S.P."/>
            <person name="Tettelin H."/>
        </authorList>
    </citation>
    <scope>NUCLEOTIDE SEQUENCE [LARGE SCALE GENOMIC DNA]</scope>
    <source>
        <strain evidence="1 2">Harvey</strain>
    </source>
</reference>
<evidence type="ECO:0000313" key="1">
    <source>
        <dbReference type="EMBL" id="EUA85735.1"/>
    </source>
</evidence>
<dbReference type="EMBL" id="JAOL01000189">
    <property type="protein sequence ID" value="EUA85735.1"/>
    <property type="molecule type" value="Genomic_DNA"/>
</dbReference>
<evidence type="ECO:0000313" key="2">
    <source>
        <dbReference type="Proteomes" id="UP000020681"/>
    </source>
</evidence>
<dbReference type="Proteomes" id="UP000020681">
    <property type="component" value="Unassembled WGS sequence"/>
</dbReference>
<organism evidence="1 2">
    <name type="scientific">Mycobacterium ulcerans str. Harvey</name>
    <dbReference type="NCBI Taxonomy" id="1299332"/>
    <lineage>
        <taxon>Bacteria</taxon>
        <taxon>Bacillati</taxon>
        <taxon>Actinomycetota</taxon>
        <taxon>Actinomycetes</taxon>
        <taxon>Mycobacteriales</taxon>
        <taxon>Mycobacteriaceae</taxon>
        <taxon>Mycobacterium</taxon>
        <taxon>Mycobacterium ulcerans group</taxon>
    </lineage>
</organism>
<keyword evidence="2" id="KW-1185">Reference proteome</keyword>
<gene>
    <name evidence="1" type="ORF">I551_7915</name>
</gene>
<accession>A0ABN0QMA4</accession>
<proteinExistence type="predicted"/>
<protein>
    <submittedName>
        <fullName evidence="1">Uncharacterized protein</fullName>
    </submittedName>
</protein>
<name>A0ABN0QMA4_MYCUL</name>
<comment type="caution">
    <text evidence="1">The sequence shown here is derived from an EMBL/GenBank/DDBJ whole genome shotgun (WGS) entry which is preliminary data.</text>
</comment>
<sequence length="116" mass="12518">MRQIGLNDPGRPAVKQDVVGVNVETANIAALVGRDGIAQERPVQDARRPGVLQIGARPVRLALGGRAYEHKVAELQPRHQLWVVRARRGHLQNAQLNGLLSTDASSATRKFDSASG</sequence>